<keyword evidence="1" id="KW-0732">Signal</keyword>
<dbReference type="Proteomes" id="UP001249851">
    <property type="component" value="Unassembled WGS sequence"/>
</dbReference>
<evidence type="ECO:0000313" key="2">
    <source>
        <dbReference type="EMBL" id="KAK2561929.1"/>
    </source>
</evidence>
<sequence>MKTLSSLVFVVAATSVLLLAYDQGTEASMWTLQNGINRSYRDSTKDLEFSRYQRSICEAARSLNCKGEKENERRHEALEV</sequence>
<feature type="signal peptide" evidence="1">
    <location>
        <begin position="1"/>
        <end position="27"/>
    </location>
</feature>
<gene>
    <name evidence="2" type="ORF">P5673_015349</name>
</gene>
<comment type="caution">
    <text evidence="2">The sequence shown here is derived from an EMBL/GenBank/DDBJ whole genome shotgun (WGS) entry which is preliminary data.</text>
</comment>
<proteinExistence type="predicted"/>
<feature type="chain" id="PRO_5042087990" evidence="1">
    <location>
        <begin position="28"/>
        <end position="80"/>
    </location>
</feature>
<protein>
    <submittedName>
        <fullName evidence="2">Uncharacterized protein</fullName>
    </submittedName>
</protein>
<dbReference type="EMBL" id="JARQWQ010000031">
    <property type="protein sequence ID" value="KAK2561929.1"/>
    <property type="molecule type" value="Genomic_DNA"/>
</dbReference>
<evidence type="ECO:0000313" key="3">
    <source>
        <dbReference type="Proteomes" id="UP001249851"/>
    </source>
</evidence>
<evidence type="ECO:0000256" key="1">
    <source>
        <dbReference type="SAM" id="SignalP"/>
    </source>
</evidence>
<name>A0AAD9QIG9_ACRCE</name>
<dbReference type="AlphaFoldDB" id="A0AAD9QIG9"/>
<organism evidence="2 3">
    <name type="scientific">Acropora cervicornis</name>
    <name type="common">Staghorn coral</name>
    <dbReference type="NCBI Taxonomy" id="6130"/>
    <lineage>
        <taxon>Eukaryota</taxon>
        <taxon>Metazoa</taxon>
        <taxon>Cnidaria</taxon>
        <taxon>Anthozoa</taxon>
        <taxon>Hexacorallia</taxon>
        <taxon>Scleractinia</taxon>
        <taxon>Astrocoeniina</taxon>
        <taxon>Acroporidae</taxon>
        <taxon>Acropora</taxon>
    </lineage>
</organism>
<accession>A0AAD9QIG9</accession>
<reference evidence="2" key="1">
    <citation type="journal article" date="2023" name="G3 (Bethesda)">
        <title>Whole genome assembly and annotation of the endangered Caribbean coral Acropora cervicornis.</title>
        <authorList>
            <person name="Selwyn J.D."/>
            <person name="Vollmer S.V."/>
        </authorList>
    </citation>
    <scope>NUCLEOTIDE SEQUENCE</scope>
    <source>
        <strain evidence="2">K2</strain>
    </source>
</reference>
<keyword evidence="3" id="KW-1185">Reference proteome</keyword>
<reference evidence="2" key="2">
    <citation type="journal article" date="2023" name="Science">
        <title>Genomic signatures of disease resistance in endangered staghorn corals.</title>
        <authorList>
            <person name="Vollmer S.V."/>
            <person name="Selwyn J.D."/>
            <person name="Despard B.A."/>
            <person name="Roesel C.L."/>
        </authorList>
    </citation>
    <scope>NUCLEOTIDE SEQUENCE</scope>
    <source>
        <strain evidence="2">K2</strain>
    </source>
</reference>